<gene>
    <name evidence="8" type="ORF">MNOR_LOCUS29859</name>
</gene>
<evidence type="ECO:0000256" key="1">
    <source>
        <dbReference type="ARBA" id="ARBA00004370"/>
    </source>
</evidence>
<dbReference type="SUPFAM" id="SSF81321">
    <property type="entry name" value="Family A G protein-coupled receptor-like"/>
    <property type="match status" value="1"/>
</dbReference>
<evidence type="ECO:0000313" key="9">
    <source>
        <dbReference type="Proteomes" id="UP001497623"/>
    </source>
</evidence>
<accession>A0AAV2RVA5</accession>
<evidence type="ECO:0000259" key="7">
    <source>
        <dbReference type="PROSITE" id="PS50262"/>
    </source>
</evidence>
<dbReference type="PANTHER" id="PTHR47760">
    <property type="entry name" value="G-PROTEIN COUPLED RECEPTOR B0563.6-LIKE PROTEIN-RELATED"/>
    <property type="match status" value="1"/>
</dbReference>
<evidence type="ECO:0000256" key="5">
    <source>
        <dbReference type="ARBA" id="ARBA00023136"/>
    </source>
</evidence>
<protein>
    <recommendedName>
        <fullName evidence="7">G-protein coupled receptors family 1 profile domain-containing protein</fullName>
    </recommendedName>
</protein>
<dbReference type="PANTHER" id="PTHR47760:SF1">
    <property type="entry name" value="G-PROTEIN COUPLED RECEPTORS FAMILY 1 PROFILE DOMAIN-CONTAINING PROTEIN"/>
    <property type="match status" value="1"/>
</dbReference>
<feature type="transmembrane region" description="Helical" evidence="6">
    <location>
        <begin position="27"/>
        <end position="52"/>
    </location>
</feature>
<dbReference type="Pfam" id="PF00001">
    <property type="entry name" value="7tm_1"/>
    <property type="match status" value="1"/>
</dbReference>
<dbReference type="InterPro" id="IPR017452">
    <property type="entry name" value="GPCR_Rhodpsn_7TM"/>
</dbReference>
<evidence type="ECO:0000256" key="4">
    <source>
        <dbReference type="ARBA" id="ARBA00022989"/>
    </source>
</evidence>
<evidence type="ECO:0000256" key="3">
    <source>
        <dbReference type="ARBA" id="ARBA00022692"/>
    </source>
</evidence>
<dbReference type="Gene3D" id="1.20.1070.10">
    <property type="entry name" value="Rhodopsin 7-helix transmembrane proteins"/>
    <property type="match status" value="1"/>
</dbReference>
<keyword evidence="5 6" id="KW-0472">Membrane</keyword>
<feature type="transmembrane region" description="Helical" evidence="6">
    <location>
        <begin position="102"/>
        <end position="128"/>
    </location>
</feature>
<dbReference type="Proteomes" id="UP001497623">
    <property type="component" value="Unassembled WGS sequence"/>
</dbReference>
<name>A0AAV2RVA5_MEGNR</name>
<keyword evidence="4 6" id="KW-1133">Transmembrane helix</keyword>
<evidence type="ECO:0000313" key="8">
    <source>
        <dbReference type="EMBL" id="CAL4146381.1"/>
    </source>
</evidence>
<comment type="similarity">
    <text evidence="2">Belongs to the G-protein coupled receptor 1 family.</text>
</comment>
<evidence type="ECO:0000256" key="6">
    <source>
        <dbReference type="SAM" id="Phobius"/>
    </source>
</evidence>
<sequence>MISLGGPSELNCTSNNETGPELEEFQWAVYSVALPLLIAVGILTNILDIVVLSRPTMKNVSFRYLFILAFTDLLYLVFNIPFCLESFQRTFNMEPVSWSMALYYAHIGIPIVNIFLTHSIYTVVWLSYDRYLAVCRPTKFSSKQRFEVVHMRCGASLGLTVFIYMANPIRQRFTCVGEACCVTDNPIIEETWYKAYELIR</sequence>
<dbReference type="AlphaFoldDB" id="A0AAV2RVA5"/>
<comment type="subcellular location">
    <subcellularLocation>
        <location evidence="1">Membrane</location>
    </subcellularLocation>
</comment>
<reference evidence="8 9" key="1">
    <citation type="submission" date="2024-05" db="EMBL/GenBank/DDBJ databases">
        <authorList>
            <person name="Wallberg A."/>
        </authorList>
    </citation>
    <scope>NUCLEOTIDE SEQUENCE [LARGE SCALE GENOMIC DNA]</scope>
</reference>
<feature type="transmembrane region" description="Helical" evidence="6">
    <location>
        <begin position="64"/>
        <end position="82"/>
    </location>
</feature>
<dbReference type="GO" id="GO:0016020">
    <property type="term" value="C:membrane"/>
    <property type="evidence" value="ECO:0007669"/>
    <property type="project" value="UniProtKB-SubCell"/>
</dbReference>
<evidence type="ECO:0000256" key="2">
    <source>
        <dbReference type="ARBA" id="ARBA00010663"/>
    </source>
</evidence>
<feature type="non-terminal residue" evidence="8">
    <location>
        <position position="200"/>
    </location>
</feature>
<dbReference type="GO" id="GO:0004930">
    <property type="term" value="F:G protein-coupled receptor activity"/>
    <property type="evidence" value="ECO:0007669"/>
    <property type="project" value="InterPro"/>
</dbReference>
<dbReference type="PROSITE" id="PS50262">
    <property type="entry name" value="G_PROTEIN_RECEP_F1_2"/>
    <property type="match status" value="1"/>
</dbReference>
<organism evidence="8 9">
    <name type="scientific">Meganyctiphanes norvegica</name>
    <name type="common">Northern krill</name>
    <name type="synonym">Thysanopoda norvegica</name>
    <dbReference type="NCBI Taxonomy" id="48144"/>
    <lineage>
        <taxon>Eukaryota</taxon>
        <taxon>Metazoa</taxon>
        <taxon>Ecdysozoa</taxon>
        <taxon>Arthropoda</taxon>
        <taxon>Crustacea</taxon>
        <taxon>Multicrustacea</taxon>
        <taxon>Malacostraca</taxon>
        <taxon>Eumalacostraca</taxon>
        <taxon>Eucarida</taxon>
        <taxon>Euphausiacea</taxon>
        <taxon>Euphausiidae</taxon>
        <taxon>Meganyctiphanes</taxon>
    </lineage>
</organism>
<dbReference type="EMBL" id="CAXKWB010035380">
    <property type="protein sequence ID" value="CAL4146381.1"/>
    <property type="molecule type" value="Genomic_DNA"/>
</dbReference>
<dbReference type="InterPro" id="IPR000276">
    <property type="entry name" value="GPCR_Rhodpsn"/>
</dbReference>
<feature type="domain" description="G-protein coupled receptors family 1 profile" evidence="7">
    <location>
        <begin position="44"/>
        <end position="140"/>
    </location>
</feature>
<comment type="caution">
    <text evidence="8">The sequence shown here is derived from an EMBL/GenBank/DDBJ whole genome shotgun (WGS) entry which is preliminary data.</text>
</comment>
<proteinExistence type="inferred from homology"/>
<dbReference type="InterPro" id="IPR053093">
    <property type="entry name" value="GPCR-like"/>
</dbReference>
<dbReference type="PRINTS" id="PR00237">
    <property type="entry name" value="GPCRRHODOPSN"/>
</dbReference>
<keyword evidence="9" id="KW-1185">Reference proteome</keyword>
<keyword evidence="3 6" id="KW-0812">Transmembrane</keyword>